<dbReference type="AlphaFoldDB" id="A0A7L4ZUY1"/>
<sequence length="181" mass="20698">MTRKQLIAQVALHLFAEKGVEHTPTQLIAKEAEVSEALIFKHFGSKELLLDYVIRTGYKRVIEQNRGRLLENSPLELIHRIIELPLVLVREEAAFWKLQTRLGDVEVARTQHERFMQPLPGLLEVAFRQLGYAQPAQEARLLMLLVDALWKNLATNGTNELPELLEFIKSKYGSQVASKAF</sequence>
<dbReference type="GO" id="GO:0003677">
    <property type="term" value="F:DNA binding"/>
    <property type="evidence" value="ECO:0007669"/>
    <property type="project" value="UniProtKB-UniRule"/>
</dbReference>
<dbReference type="Pfam" id="PF00440">
    <property type="entry name" value="TetR_N"/>
    <property type="match status" value="1"/>
</dbReference>
<dbReference type="PANTHER" id="PTHR43479">
    <property type="entry name" value="ACREF/ENVCD OPERON REPRESSOR-RELATED"/>
    <property type="match status" value="1"/>
</dbReference>
<name>A0A7L4ZUY1_9BACT</name>
<organism evidence="2 3">
    <name type="scientific">Hymenobacter busanensis</name>
    <dbReference type="NCBI Taxonomy" id="2607656"/>
    <lineage>
        <taxon>Bacteria</taxon>
        <taxon>Pseudomonadati</taxon>
        <taxon>Bacteroidota</taxon>
        <taxon>Cytophagia</taxon>
        <taxon>Cytophagales</taxon>
        <taxon>Hymenobacteraceae</taxon>
        <taxon>Hymenobacter</taxon>
    </lineage>
</organism>
<evidence type="ECO:0000313" key="3">
    <source>
        <dbReference type="Proteomes" id="UP000326380"/>
    </source>
</evidence>
<accession>A0A7L4ZUY1</accession>
<protein>
    <submittedName>
        <fullName evidence="2">TetR/AcrR family transcriptional regulator</fullName>
    </submittedName>
</protein>
<dbReference type="EMBL" id="VTWU01000001">
    <property type="protein sequence ID" value="KAA9339227.1"/>
    <property type="molecule type" value="Genomic_DNA"/>
</dbReference>
<comment type="caution">
    <text evidence="2">The sequence shown here is derived from an EMBL/GenBank/DDBJ whole genome shotgun (WGS) entry which is preliminary data.</text>
</comment>
<dbReference type="PANTHER" id="PTHR43479:SF11">
    <property type="entry name" value="ACREF_ENVCD OPERON REPRESSOR-RELATED"/>
    <property type="match status" value="1"/>
</dbReference>
<keyword evidence="3" id="KW-1185">Reference proteome</keyword>
<evidence type="ECO:0000256" key="1">
    <source>
        <dbReference type="ARBA" id="ARBA00023125"/>
    </source>
</evidence>
<dbReference type="SUPFAM" id="SSF46689">
    <property type="entry name" value="Homeodomain-like"/>
    <property type="match status" value="1"/>
</dbReference>
<evidence type="ECO:0000313" key="2">
    <source>
        <dbReference type="EMBL" id="KAA9339227.1"/>
    </source>
</evidence>
<dbReference type="InterPro" id="IPR009057">
    <property type="entry name" value="Homeodomain-like_sf"/>
</dbReference>
<dbReference type="RefSeq" id="WP_151076875.1">
    <property type="nucleotide sequence ID" value="NZ_CP047647.1"/>
</dbReference>
<dbReference type="InterPro" id="IPR050624">
    <property type="entry name" value="HTH-type_Tx_Regulator"/>
</dbReference>
<dbReference type="PRINTS" id="PR00455">
    <property type="entry name" value="HTHTETR"/>
</dbReference>
<gene>
    <name evidence="2" type="ORF">F0P96_00955</name>
</gene>
<dbReference type="Proteomes" id="UP000326380">
    <property type="component" value="Unassembled WGS sequence"/>
</dbReference>
<keyword evidence="1" id="KW-0238">DNA-binding</keyword>
<proteinExistence type="predicted"/>
<dbReference type="PROSITE" id="PS50977">
    <property type="entry name" value="HTH_TETR_2"/>
    <property type="match status" value="1"/>
</dbReference>
<dbReference type="InterPro" id="IPR001647">
    <property type="entry name" value="HTH_TetR"/>
</dbReference>
<reference evidence="2 3" key="1">
    <citation type="submission" date="2019-09" db="EMBL/GenBank/DDBJ databases">
        <title>Genome sequence of Hymenobacter sp. M3.</title>
        <authorList>
            <person name="Srinivasan S."/>
        </authorList>
    </citation>
    <scope>NUCLEOTIDE SEQUENCE [LARGE SCALE GENOMIC DNA]</scope>
    <source>
        <strain evidence="2 3">M3</strain>
    </source>
</reference>
<dbReference type="Gene3D" id="1.10.357.10">
    <property type="entry name" value="Tetracycline Repressor, domain 2"/>
    <property type="match status" value="1"/>
</dbReference>